<dbReference type="InterPro" id="IPR040612">
    <property type="entry name" value="ArsA_HSP20-like"/>
</dbReference>
<dbReference type="GO" id="GO:0015446">
    <property type="term" value="F:ATPase-coupled arsenite transmembrane transporter activity"/>
    <property type="evidence" value="ECO:0007669"/>
    <property type="project" value="UniProtKB-EC"/>
</dbReference>
<dbReference type="InterPro" id="IPR027417">
    <property type="entry name" value="P-loop_NTPase"/>
</dbReference>
<dbReference type="SUPFAM" id="SSF52540">
    <property type="entry name" value="P-loop containing nucleoside triphosphate hydrolases"/>
    <property type="match status" value="1"/>
</dbReference>
<evidence type="ECO:0000259" key="5">
    <source>
        <dbReference type="Pfam" id="PF17886"/>
    </source>
</evidence>
<evidence type="ECO:0000259" key="4">
    <source>
        <dbReference type="Pfam" id="PF02374"/>
    </source>
</evidence>
<dbReference type="InterPro" id="IPR025723">
    <property type="entry name" value="ArsA/GET3_ATPase-like"/>
</dbReference>
<evidence type="ECO:0000313" key="6">
    <source>
        <dbReference type="EMBL" id="ABV27433.1"/>
    </source>
</evidence>
<accession>A8DJF5</accession>
<comment type="catalytic activity">
    <reaction evidence="2">
        <text>arsenite(in) + ATP + H2O = arsenite(out) + ADP + phosphate + H(+)</text>
        <dbReference type="Rhea" id="RHEA:11348"/>
        <dbReference type="ChEBI" id="CHEBI:15377"/>
        <dbReference type="ChEBI" id="CHEBI:15378"/>
        <dbReference type="ChEBI" id="CHEBI:29242"/>
        <dbReference type="ChEBI" id="CHEBI:30616"/>
        <dbReference type="ChEBI" id="CHEBI:43474"/>
        <dbReference type="ChEBI" id="CHEBI:456216"/>
        <dbReference type="EC" id="7.3.2.7"/>
    </reaction>
</comment>
<dbReference type="GO" id="GO:0005524">
    <property type="term" value="F:ATP binding"/>
    <property type="evidence" value="ECO:0007669"/>
    <property type="project" value="InterPro"/>
</dbReference>
<dbReference type="EC" id="7.3.2.7" evidence="3"/>
<sequence>MTNTRVIIYSGKGGTGKTTVSAATAVTLAAAGKKVLAISSDPAHSLGDVFQMSLSRTEPTPITENLFGLEIDTLYEAKRNMGKFEKFVSESYEKRGIRPSVASELSTQPGLDEIFSLVRLHREALSGLWDVVILDTSPTGNTLRLLAYPELIVGGSMGKRLFRVYQGMSSVMKPFGSSNGPDPEFFDEVNQLLDSMNQVSAFLIGENVTLRLVINPEKLSILESKRAYTFTHIYGLTIDAVVVNKIYPVGDALPGAQLGSYFEYWAKLHGRYLEEIESAFAPLPIFKLFLEPCEPLGVEALRQIGLKAFGTTDIGQVLYSKKNMWVEDRQPTDDPDIRRFVVRIPFLTENDHIEVQRVGMDLYMCIGRIARSVSLPRILSNTDLVDYVANGDLLTVIFRERPREPEPPRLTRLRRSPASA</sequence>
<gene>
    <name evidence="6" type="ORF">YS_M60-F11.048</name>
</gene>
<comment type="similarity">
    <text evidence="1">Belongs to the arsA ATPase family.</text>
</comment>
<dbReference type="EMBL" id="EF531339">
    <property type="protein sequence ID" value="ABV27433.1"/>
    <property type="molecule type" value="Genomic_DNA"/>
</dbReference>
<feature type="domain" description="ArsA HSP20-like" evidence="5">
    <location>
        <begin position="340"/>
        <end position="398"/>
    </location>
</feature>
<dbReference type="Pfam" id="PF02374">
    <property type="entry name" value="ArsA_ATPase"/>
    <property type="match status" value="1"/>
</dbReference>
<protein>
    <recommendedName>
        <fullName evidence="3">arsenite-transporting ATPase</fullName>
        <ecNumber evidence="3">7.3.2.7</ecNumber>
    </recommendedName>
</protein>
<keyword evidence="6" id="KW-0378">Hydrolase</keyword>
<evidence type="ECO:0000256" key="2">
    <source>
        <dbReference type="ARBA" id="ARBA00052296"/>
    </source>
</evidence>
<organism evidence="6">
    <name type="scientific">Chloracidobacterium thermophilum</name>
    <dbReference type="NCBI Taxonomy" id="458033"/>
    <lineage>
        <taxon>Bacteria</taxon>
        <taxon>Pseudomonadati</taxon>
        <taxon>Acidobacteriota</taxon>
        <taxon>Terriglobia</taxon>
        <taxon>Terriglobales</taxon>
        <taxon>Acidobacteriaceae</taxon>
        <taxon>Chloracidobacterium</taxon>
    </lineage>
</organism>
<dbReference type="InterPro" id="IPR016300">
    <property type="entry name" value="ATPase_ArsA/GET3"/>
</dbReference>
<evidence type="ECO:0000256" key="1">
    <source>
        <dbReference type="ARBA" id="ARBA00011040"/>
    </source>
</evidence>
<dbReference type="PANTHER" id="PTHR10803:SF3">
    <property type="entry name" value="ATPASE GET3"/>
    <property type="match status" value="1"/>
</dbReference>
<proteinExistence type="inferred from homology"/>
<reference evidence="6" key="1">
    <citation type="journal article" date="2007" name="Science">
        <title>Candidatus Chloracidobacterium thermophilum: an aerobic phototrophic Acidobacterium.</title>
        <authorList>
            <person name="Bryant D.A."/>
            <person name="Costas A.M."/>
            <person name="Maresca J.A."/>
            <person name="Chew A.G."/>
            <person name="Klatt C.G."/>
            <person name="Bateson M.M."/>
            <person name="Tallon L.J."/>
            <person name="Hostetler J."/>
            <person name="Nelson W.C."/>
            <person name="Heidelberg J.F."/>
            <person name="Ward D.M."/>
        </authorList>
    </citation>
    <scope>NUCLEOTIDE SEQUENCE</scope>
</reference>
<dbReference type="Pfam" id="PF17886">
    <property type="entry name" value="ArsA_HSP20"/>
    <property type="match status" value="1"/>
</dbReference>
<dbReference type="AlphaFoldDB" id="A8DJF5"/>
<dbReference type="CDD" id="cd02035">
    <property type="entry name" value="ArsA"/>
    <property type="match status" value="1"/>
</dbReference>
<dbReference type="NCBIfam" id="TIGR00345">
    <property type="entry name" value="GET3_arsA_TRC40"/>
    <property type="match status" value="1"/>
</dbReference>
<dbReference type="GO" id="GO:0016887">
    <property type="term" value="F:ATP hydrolysis activity"/>
    <property type="evidence" value="ECO:0007669"/>
    <property type="project" value="InterPro"/>
</dbReference>
<evidence type="ECO:0000256" key="3">
    <source>
        <dbReference type="ARBA" id="ARBA00066752"/>
    </source>
</evidence>
<feature type="domain" description="ArsA/GET3 Anion-transporting ATPase-like" evidence="4">
    <location>
        <begin position="4"/>
        <end position="304"/>
    </location>
</feature>
<name>A8DJF5_9BACT</name>
<dbReference type="PANTHER" id="PTHR10803">
    <property type="entry name" value="ARSENICAL PUMP-DRIVING ATPASE ARSENITE-TRANSLOCATING ATPASE"/>
    <property type="match status" value="1"/>
</dbReference>
<dbReference type="Gene3D" id="3.40.50.300">
    <property type="entry name" value="P-loop containing nucleotide triphosphate hydrolases"/>
    <property type="match status" value="1"/>
</dbReference>